<evidence type="ECO:0000256" key="1">
    <source>
        <dbReference type="ARBA" id="ARBA00005662"/>
    </source>
</evidence>
<dbReference type="Proteomes" id="UP000095488">
    <property type="component" value="Unassembled WGS sequence"/>
</dbReference>
<feature type="domain" description="Capsule synthesis protein CapA" evidence="3">
    <location>
        <begin position="45"/>
        <end position="300"/>
    </location>
</feature>
<keyword evidence="2" id="KW-0472">Membrane</keyword>
<sequence length="390" mass="44575">MRGKNRVVILLFISMVIFMINIFVEYNKKNNVIEALNIDNKKTVNVVAVGNILVHYDQIISAYNNESYDYEFDENFKYIKKYIEEADLAYCTIEGSFGGKELGYSGYPRFNTPEAMLNALKNTGFDIINAANDNILDSLNVGYFNTIENLKKSNLKYTGIRQKKDDKSYVIEKIKGIKIGFTSYTFSDCFEGNDKDVLELINSYSYDDLDNDLLKVEKEIEDMKNDGAKFIVVGMHWGDEYSTEINEKQKYIAQKLNSYGVDVILGSHPNVIEPIETIISNENGNSTLVVYSMGNFISNQRKETMGNKLCEDSIILNLELQKKFNGDVNLVSFNYIPTWTLKYKTQDGDSKYYILDSNNVLGYENKEEIPQSILDSLEDSVQSIKSILND</sequence>
<gene>
    <name evidence="4" type="ORF">ERS852473_00236</name>
</gene>
<organism evidence="4 5">
    <name type="scientific">Sarcina ventriculi</name>
    <name type="common">Clostridium ventriculi</name>
    <dbReference type="NCBI Taxonomy" id="1267"/>
    <lineage>
        <taxon>Bacteria</taxon>
        <taxon>Bacillati</taxon>
        <taxon>Bacillota</taxon>
        <taxon>Clostridia</taxon>
        <taxon>Eubacteriales</taxon>
        <taxon>Clostridiaceae</taxon>
        <taxon>Sarcina</taxon>
    </lineage>
</organism>
<evidence type="ECO:0000256" key="2">
    <source>
        <dbReference type="SAM" id="Phobius"/>
    </source>
</evidence>
<dbReference type="Pfam" id="PF09587">
    <property type="entry name" value="PGA_cap"/>
    <property type="match status" value="1"/>
</dbReference>
<keyword evidence="5" id="KW-1185">Reference proteome</keyword>
<dbReference type="InterPro" id="IPR052169">
    <property type="entry name" value="CW_Biosynth-Accessory"/>
</dbReference>
<evidence type="ECO:0000313" key="5">
    <source>
        <dbReference type="Proteomes" id="UP000095488"/>
    </source>
</evidence>
<protein>
    <submittedName>
        <fullName evidence="4">Bacterial capsule synthesis protein PGA_cap</fullName>
    </submittedName>
</protein>
<evidence type="ECO:0000259" key="3">
    <source>
        <dbReference type="SMART" id="SM00854"/>
    </source>
</evidence>
<reference evidence="4 5" key="1">
    <citation type="submission" date="2015-09" db="EMBL/GenBank/DDBJ databases">
        <authorList>
            <consortium name="Pathogen Informatics"/>
        </authorList>
    </citation>
    <scope>NUCLEOTIDE SEQUENCE [LARGE SCALE GENOMIC DNA]</scope>
    <source>
        <strain evidence="4 5">2789STDY5834858</strain>
    </source>
</reference>
<dbReference type="PANTHER" id="PTHR33393">
    <property type="entry name" value="POLYGLUTAMINE SYNTHESIS ACCESSORY PROTEIN RV0574C-RELATED"/>
    <property type="match status" value="1"/>
</dbReference>
<keyword evidence="2" id="KW-0812">Transmembrane</keyword>
<dbReference type="EMBL" id="CYZR01000001">
    <property type="protein sequence ID" value="CUN46700.1"/>
    <property type="molecule type" value="Genomic_DNA"/>
</dbReference>
<dbReference type="PANTHER" id="PTHR33393:SF12">
    <property type="entry name" value="CAPSULE BIOSYNTHESIS PROTEIN CAPA"/>
    <property type="match status" value="1"/>
</dbReference>
<name>A0ABM9UL37_SARVE</name>
<keyword evidence="2" id="KW-1133">Transmembrane helix</keyword>
<evidence type="ECO:0000313" key="4">
    <source>
        <dbReference type="EMBL" id="CUN46700.1"/>
    </source>
</evidence>
<dbReference type="InterPro" id="IPR019079">
    <property type="entry name" value="Capsule_synth_CapA"/>
</dbReference>
<proteinExistence type="inferred from homology"/>
<comment type="caution">
    <text evidence="4">The sequence shown here is derived from an EMBL/GenBank/DDBJ whole genome shotgun (WGS) entry which is preliminary data.</text>
</comment>
<dbReference type="Gene3D" id="3.60.21.10">
    <property type="match status" value="1"/>
</dbReference>
<dbReference type="InterPro" id="IPR029052">
    <property type="entry name" value="Metallo-depent_PP-like"/>
</dbReference>
<dbReference type="SMART" id="SM00854">
    <property type="entry name" value="PGA_cap"/>
    <property type="match status" value="1"/>
</dbReference>
<feature type="transmembrane region" description="Helical" evidence="2">
    <location>
        <begin position="7"/>
        <end position="24"/>
    </location>
</feature>
<dbReference type="CDD" id="cd07381">
    <property type="entry name" value="MPP_CapA"/>
    <property type="match status" value="1"/>
</dbReference>
<accession>A0ABM9UL37</accession>
<comment type="similarity">
    <text evidence="1">Belongs to the CapA family.</text>
</comment>
<dbReference type="SUPFAM" id="SSF56300">
    <property type="entry name" value="Metallo-dependent phosphatases"/>
    <property type="match status" value="1"/>
</dbReference>
<dbReference type="RefSeq" id="WP_055257132.1">
    <property type="nucleotide sequence ID" value="NZ_CABIXL010000001.1"/>
</dbReference>